<evidence type="ECO:0000256" key="5">
    <source>
        <dbReference type="ARBA" id="ARBA00022691"/>
    </source>
</evidence>
<evidence type="ECO:0000256" key="3">
    <source>
        <dbReference type="ARBA" id="ARBA00022603"/>
    </source>
</evidence>
<keyword evidence="4 6" id="KW-0808">Transferase</keyword>
<protein>
    <recommendedName>
        <fullName evidence="6">Ribosomal RNA small subunit methyltransferase H</fullName>
        <ecNumber evidence="6">2.1.1.199</ecNumber>
    </recommendedName>
    <alternativeName>
        <fullName evidence="6">16S rRNA m(4)C1402 methyltransferase</fullName>
    </alternativeName>
    <alternativeName>
        <fullName evidence="6">rRNA (cytosine-N(4)-)-methyltransferase RsmH</fullName>
    </alternativeName>
</protein>
<dbReference type="Pfam" id="PF01795">
    <property type="entry name" value="Methyltransf_5"/>
    <property type="match status" value="1"/>
</dbReference>
<dbReference type="Gene3D" id="1.10.150.170">
    <property type="entry name" value="Putative methyltransferase TM0872, insert domain"/>
    <property type="match status" value="1"/>
</dbReference>
<dbReference type="Gene3D" id="3.40.50.150">
    <property type="entry name" value="Vaccinia Virus protein VP39"/>
    <property type="match status" value="1"/>
</dbReference>
<feature type="binding site" evidence="6">
    <location>
        <position position="63"/>
    </location>
    <ligand>
        <name>S-adenosyl-L-methionine</name>
        <dbReference type="ChEBI" id="CHEBI:59789"/>
    </ligand>
</feature>
<comment type="function">
    <text evidence="6">Specifically methylates the N4 position of cytidine in position 1402 (C1402) of 16S rRNA.</text>
</comment>
<dbReference type="Proteomes" id="UP001062901">
    <property type="component" value="Unassembled WGS sequence"/>
</dbReference>
<reference evidence="8" key="1">
    <citation type="submission" date="2013-04" db="EMBL/GenBank/DDBJ databases">
        <title>The genome sequencing project of 58 acetic acid bacteria.</title>
        <authorList>
            <person name="Okamoto-Kainuma A."/>
            <person name="Ishikawa M."/>
            <person name="Umino S."/>
            <person name="Koizumi Y."/>
            <person name="Shiwa Y."/>
            <person name="Yoshikawa H."/>
            <person name="Matsutani M."/>
            <person name="Matsushita K."/>
        </authorList>
    </citation>
    <scope>NUCLEOTIDE SEQUENCE</scope>
    <source>
        <strain evidence="8">DSM 15669</strain>
    </source>
</reference>
<dbReference type="InterPro" id="IPR029063">
    <property type="entry name" value="SAM-dependent_MTases_sf"/>
</dbReference>
<dbReference type="SUPFAM" id="SSF53335">
    <property type="entry name" value="S-adenosyl-L-methionine-dependent methyltransferases"/>
    <property type="match status" value="1"/>
</dbReference>
<feature type="binding site" evidence="6">
    <location>
        <position position="90"/>
    </location>
    <ligand>
        <name>S-adenosyl-L-methionine</name>
        <dbReference type="ChEBI" id="CHEBI:59789"/>
    </ligand>
</feature>
<organism evidence="8 9">
    <name type="scientific">Saccharibacter floricola DSM 15669</name>
    <dbReference type="NCBI Taxonomy" id="1123227"/>
    <lineage>
        <taxon>Bacteria</taxon>
        <taxon>Pseudomonadati</taxon>
        <taxon>Pseudomonadota</taxon>
        <taxon>Alphaproteobacteria</taxon>
        <taxon>Acetobacterales</taxon>
        <taxon>Acetobacteraceae</taxon>
        <taxon>Saccharibacter</taxon>
    </lineage>
</organism>
<comment type="caution">
    <text evidence="8">The sequence shown here is derived from an EMBL/GenBank/DDBJ whole genome shotgun (WGS) entry which is preliminary data.</text>
</comment>
<sequence>MSDTQHMTSTQPSSQGHFPVMLPEVLESLQLRDSATYLDGTFGGGGYSRAMLDAKDCIVHAIDRDPDAISRGQPLVDAAQGRLHLHRGAFSAMEQLVGSVAPFDGIVLDLGVSSFQLDQGERGFSFRHDGLLDMRMSAEGPSAADLVNNETEQKIADILYYYGEERRSRRIARAIVNERTRNPIETTGHLAELIRSSIPRERPNFDPATRSFQALRIAVNDELGELERVLMAAPNLLAPGGVFVVVTFHSLEDRMVKRAMARLSGRTSGPSRHAPASLHQKQRAPFELLHTRPLSPSKDELRLNTRSRSARLRALRRLSSSGEVS</sequence>
<dbReference type="PIRSF" id="PIRSF004486">
    <property type="entry name" value="MraW"/>
    <property type="match status" value="1"/>
</dbReference>
<dbReference type="EC" id="2.1.1.199" evidence="6"/>
<evidence type="ECO:0000256" key="6">
    <source>
        <dbReference type="HAMAP-Rule" id="MF_01007"/>
    </source>
</evidence>
<dbReference type="EMBL" id="BAQD01000001">
    <property type="protein sequence ID" value="GBQ04537.1"/>
    <property type="molecule type" value="Genomic_DNA"/>
</dbReference>
<comment type="subcellular location">
    <subcellularLocation>
        <location evidence="6">Cytoplasm</location>
    </subcellularLocation>
</comment>
<dbReference type="HAMAP" id="MF_01007">
    <property type="entry name" value="16SrRNA_methyltr_H"/>
    <property type="match status" value="1"/>
</dbReference>
<dbReference type="CDD" id="cd02440">
    <property type="entry name" value="AdoMet_MTases"/>
    <property type="match status" value="1"/>
</dbReference>
<proteinExistence type="inferred from homology"/>
<comment type="catalytic activity">
    <reaction evidence="6">
        <text>cytidine(1402) in 16S rRNA + S-adenosyl-L-methionine = N(4)-methylcytidine(1402) in 16S rRNA + S-adenosyl-L-homocysteine + H(+)</text>
        <dbReference type="Rhea" id="RHEA:42928"/>
        <dbReference type="Rhea" id="RHEA-COMP:10286"/>
        <dbReference type="Rhea" id="RHEA-COMP:10287"/>
        <dbReference type="ChEBI" id="CHEBI:15378"/>
        <dbReference type="ChEBI" id="CHEBI:57856"/>
        <dbReference type="ChEBI" id="CHEBI:59789"/>
        <dbReference type="ChEBI" id="CHEBI:74506"/>
        <dbReference type="ChEBI" id="CHEBI:82748"/>
        <dbReference type="EC" id="2.1.1.199"/>
    </reaction>
</comment>
<gene>
    <name evidence="6" type="primary">rsmH</name>
    <name evidence="8" type="ORF">AA15669_0023</name>
</gene>
<keyword evidence="6" id="KW-0963">Cytoplasm</keyword>
<evidence type="ECO:0000256" key="7">
    <source>
        <dbReference type="SAM" id="MobiDB-lite"/>
    </source>
</evidence>
<name>A0ABQ0NW95_9PROT</name>
<keyword evidence="9" id="KW-1185">Reference proteome</keyword>
<dbReference type="PANTHER" id="PTHR11265">
    <property type="entry name" value="S-ADENOSYL-METHYLTRANSFERASE MRAW"/>
    <property type="match status" value="1"/>
</dbReference>
<dbReference type="SUPFAM" id="SSF81799">
    <property type="entry name" value="Putative methyltransferase TM0872, insert domain"/>
    <property type="match status" value="1"/>
</dbReference>
<comment type="similarity">
    <text evidence="1 6">Belongs to the methyltransferase superfamily. RsmH family.</text>
</comment>
<feature type="binding site" evidence="6">
    <location>
        <position position="109"/>
    </location>
    <ligand>
        <name>S-adenosyl-L-methionine</name>
        <dbReference type="ChEBI" id="CHEBI:59789"/>
    </ligand>
</feature>
<dbReference type="InterPro" id="IPR023397">
    <property type="entry name" value="SAM-dep_MeTrfase_MraW_recog"/>
</dbReference>
<feature type="binding site" evidence="6">
    <location>
        <begin position="45"/>
        <end position="47"/>
    </location>
    <ligand>
        <name>S-adenosyl-L-methionine</name>
        <dbReference type="ChEBI" id="CHEBI:59789"/>
    </ligand>
</feature>
<keyword evidence="5 6" id="KW-0949">S-adenosyl-L-methionine</keyword>
<evidence type="ECO:0000256" key="1">
    <source>
        <dbReference type="ARBA" id="ARBA00010396"/>
    </source>
</evidence>
<evidence type="ECO:0000313" key="8">
    <source>
        <dbReference type="EMBL" id="GBQ04537.1"/>
    </source>
</evidence>
<dbReference type="RefSeq" id="WP_018979689.1">
    <property type="nucleotide sequence ID" value="NZ_BAQD01000001.1"/>
</dbReference>
<evidence type="ECO:0000256" key="4">
    <source>
        <dbReference type="ARBA" id="ARBA00022679"/>
    </source>
</evidence>
<evidence type="ECO:0000256" key="2">
    <source>
        <dbReference type="ARBA" id="ARBA00022552"/>
    </source>
</evidence>
<evidence type="ECO:0000313" key="9">
    <source>
        <dbReference type="Proteomes" id="UP001062901"/>
    </source>
</evidence>
<feature type="region of interest" description="Disordered" evidence="7">
    <location>
        <begin position="262"/>
        <end position="299"/>
    </location>
</feature>
<keyword evidence="3 6" id="KW-0489">Methyltransferase</keyword>
<feature type="binding site" evidence="6">
    <location>
        <position position="116"/>
    </location>
    <ligand>
        <name>S-adenosyl-L-methionine</name>
        <dbReference type="ChEBI" id="CHEBI:59789"/>
    </ligand>
</feature>
<dbReference type="NCBIfam" id="TIGR00006">
    <property type="entry name" value="16S rRNA (cytosine(1402)-N(4))-methyltransferase RsmH"/>
    <property type="match status" value="1"/>
</dbReference>
<dbReference type="PANTHER" id="PTHR11265:SF0">
    <property type="entry name" value="12S RRNA N4-METHYLCYTIDINE METHYLTRANSFERASE"/>
    <property type="match status" value="1"/>
</dbReference>
<keyword evidence="2 6" id="KW-0698">rRNA processing</keyword>
<accession>A0ABQ0NW95</accession>
<dbReference type="InterPro" id="IPR002903">
    <property type="entry name" value="RsmH"/>
</dbReference>